<gene>
    <name evidence="2" type="ordered locus">Mesil_1089</name>
</gene>
<dbReference type="eggNOG" id="ENOG5033ARP">
    <property type="taxonomic scope" value="Bacteria"/>
</dbReference>
<feature type="region of interest" description="Disordered" evidence="1">
    <location>
        <begin position="401"/>
        <end position="449"/>
    </location>
</feature>
<sequence length="603" mass="67439">MQFNAIPSGHWWRSALLLLLASCGNRSSNPAIPLPDNTTPPILVAGARPTLLSAYWHRKVLVSGKEVSAPGSDQVEIRGMKYFPRQFATGLQLDLESNKARVVDPGPYAGLDVLATRQYSTYTQYNTDQFTFLRLSRSARVGVIWFGTASNLPTWLKDWTAGSHVRITQPWNPSSAMTFPTFWKPLDAGDHWLGSVEGKAGAVYAILLAEADGKPSPEPVVPQGLEVPKPNTACPAWVYEQYKVRGVDGRWYYTWAPQIDPTYWCYLGSEHGSDPRQFPALARLIESGKIKLAFGYVGAKANTTAFCQNCHQDRLKRKIMDAPISTYKVFAFDDRQGHDWLIQFQIGSSSKARLCQRHHEYDLWVADQQSGELLASLHWMSDTGPTLDASANGGVDASGSNLANSTRYRPPLCPENAITDPRDPSFVPMDNSVGRRRIPRTDRNGYETWQPSFPKELGFHNGRAYNIDNPLTRCAPTRDAQGTPTCLSIEQTDPAYNWGENRWFIIPGADQNDGFGIYADQAIATGTFYTAPYVDPDDGKLHLRQATDADAVEQYIKPGLHILHISGERWIPYDPWWVEYKPVPTGTVNFDTHNLERGLQWGN</sequence>
<organism evidence="2 3">
    <name type="scientific">Allomeiothermus silvanus (strain ATCC 700542 / DSM 9946 / NBRC 106475 / NCIMB 13440 / VI-R2)</name>
    <name type="common">Thermus silvanus</name>
    <dbReference type="NCBI Taxonomy" id="526227"/>
    <lineage>
        <taxon>Bacteria</taxon>
        <taxon>Thermotogati</taxon>
        <taxon>Deinococcota</taxon>
        <taxon>Deinococci</taxon>
        <taxon>Thermales</taxon>
        <taxon>Thermaceae</taxon>
        <taxon>Allomeiothermus</taxon>
    </lineage>
</organism>
<dbReference type="HOGENOM" id="CLU_446047_0_0_0"/>
<name>D7BD76_ALLS1</name>
<evidence type="ECO:0000256" key="1">
    <source>
        <dbReference type="SAM" id="MobiDB-lite"/>
    </source>
</evidence>
<proteinExistence type="predicted"/>
<evidence type="ECO:0000313" key="2">
    <source>
        <dbReference type="EMBL" id="ADH62994.1"/>
    </source>
</evidence>
<dbReference type="STRING" id="526227.Mesil_1089"/>
<dbReference type="AlphaFoldDB" id="D7BD76"/>
<keyword evidence="3" id="KW-1185">Reference proteome</keyword>
<accession>D7BD76</accession>
<dbReference type="KEGG" id="msv:Mesil_1089"/>
<evidence type="ECO:0000313" key="3">
    <source>
        <dbReference type="Proteomes" id="UP000001916"/>
    </source>
</evidence>
<protein>
    <submittedName>
        <fullName evidence="2">Uncharacterized protein</fullName>
    </submittedName>
</protein>
<dbReference type="Proteomes" id="UP000001916">
    <property type="component" value="Chromosome"/>
</dbReference>
<reference evidence="2 3" key="1">
    <citation type="journal article" date="2010" name="Stand. Genomic Sci.">
        <title>Complete genome sequence of Meiothermus silvanus type strain (VI-R2).</title>
        <authorList>
            <person name="Sikorski J."/>
            <person name="Tindall B.J."/>
            <person name="Lowry S."/>
            <person name="Lucas S."/>
            <person name="Nolan M."/>
            <person name="Copeland A."/>
            <person name="Glavina Del Rio T."/>
            <person name="Tice H."/>
            <person name="Cheng J.F."/>
            <person name="Han C."/>
            <person name="Pitluck S."/>
            <person name="Liolios K."/>
            <person name="Ivanova N."/>
            <person name="Mavromatis K."/>
            <person name="Mikhailova N."/>
            <person name="Pati A."/>
            <person name="Goodwin L."/>
            <person name="Chen A."/>
            <person name="Palaniappan K."/>
            <person name="Land M."/>
            <person name="Hauser L."/>
            <person name="Chang Y.J."/>
            <person name="Jeffries C.D."/>
            <person name="Rohde M."/>
            <person name="Goker M."/>
            <person name="Woyke T."/>
            <person name="Bristow J."/>
            <person name="Eisen J.A."/>
            <person name="Markowitz V."/>
            <person name="Hugenholtz P."/>
            <person name="Kyrpides N.C."/>
            <person name="Klenk H.P."/>
            <person name="Lapidus A."/>
        </authorList>
    </citation>
    <scope>NUCLEOTIDE SEQUENCE [LARGE SCALE GENOMIC DNA]</scope>
    <source>
        <strain evidence="3">ATCC 700542 / DSM 9946 / VI-R2</strain>
    </source>
</reference>
<dbReference type="EMBL" id="CP002042">
    <property type="protein sequence ID" value="ADH62994.1"/>
    <property type="molecule type" value="Genomic_DNA"/>
</dbReference>